<dbReference type="Gene3D" id="3.90.550.10">
    <property type="entry name" value="Spore Coat Polysaccharide Biosynthesis Protein SpsA, Chain A"/>
    <property type="match status" value="1"/>
</dbReference>
<name>A0ABW3FXH1_9PSEU</name>
<gene>
    <name evidence="4" type="ORF">ACFQ16_22775</name>
</gene>
<dbReference type="PANTHER" id="PTHR48090">
    <property type="entry name" value="UNDECAPRENYL-PHOSPHATE 4-DEOXY-4-FORMAMIDO-L-ARABINOSE TRANSFERASE-RELATED"/>
    <property type="match status" value="1"/>
</dbReference>
<feature type="transmembrane region" description="Helical" evidence="2">
    <location>
        <begin position="230"/>
        <end position="253"/>
    </location>
</feature>
<keyword evidence="5" id="KW-1185">Reference proteome</keyword>
<reference evidence="5" key="1">
    <citation type="journal article" date="2019" name="Int. J. Syst. Evol. Microbiol.">
        <title>The Global Catalogue of Microorganisms (GCM) 10K type strain sequencing project: providing services to taxonomists for standard genome sequencing and annotation.</title>
        <authorList>
            <consortium name="The Broad Institute Genomics Platform"/>
            <consortium name="The Broad Institute Genome Sequencing Center for Infectious Disease"/>
            <person name="Wu L."/>
            <person name="Ma J."/>
        </authorList>
    </citation>
    <scope>NUCLEOTIDE SEQUENCE [LARGE SCALE GENOMIC DNA]</scope>
    <source>
        <strain evidence="5">CCUG 56401</strain>
    </source>
</reference>
<evidence type="ECO:0000313" key="4">
    <source>
        <dbReference type="EMBL" id="MFD0922579.1"/>
    </source>
</evidence>
<keyword evidence="2" id="KW-0472">Membrane</keyword>
<evidence type="ECO:0000256" key="2">
    <source>
        <dbReference type="SAM" id="Phobius"/>
    </source>
</evidence>
<dbReference type="Proteomes" id="UP001597018">
    <property type="component" value="Unassembled WGS sequence"/>
</dbReference>
<organism evidence="4 5">
    <name type="scientific">Saccharopolyspora rosea</name>
    <dbReference type="NCBI Taxonomy" id="524884"/>
    <lineage>
        <taxon>Bacteria</taxon>
        <taxon>Bacillati</taxon>
        <taxon>Actinomycetota</taxon>
        <taxon>Actinomycetes</taxon>
        <taxon>Pseudonocardiales</taxon>
        <taxon>Pseudonocardiaceae</taxon>
        <taxon>Saccharopolyspora</taxon>
    </lineage>
</organism>
<sequence>MYLLSVVVPCFNEEGGLRKLHDALVAALAGRVPEYEVVLVDDGSTDRTLPEARELAALNPRFRYVSLSRNFGKESAMLCGLRHARGDRVAIMDADLQHPPDVLRRMLRVLDSGCDQVVARRDRSGERWGRRAPARWYYRLAARMCAVPLRDGVGDFRVLSRRAVDAVLALPEYTRFSKGLFSWIGFDTAYVSFRDVRRARGASRWSFRSLVDYGVSGLVAFNDRPLRSSLCLGVVTSLLAAGGCAAALAHAAAEGSWSAVHAALTAGVIVVGGLQLLFLGVLGEYLGRIYAETRRRPHYLVKEVGPEPAPDGCHRLRPAEPVAELAS</sequence>
<dbReference type="SUPFAM" id="SSF53448">
    <property type="entry name" value="Nucleotide-diphospho-sugar transferases"/>
    <property type="match status" value="1"/>
</dbReference>
<keyword evidence="4" id="KW-0808">Transferase</keyword>
<dbReference type="CDD" id="cd04187">
    <property type="entry name" value="DPM1_like_bac"/>
    <property type="match status" value="1"/>
</dbReference>
<dbReference type="InterPro" id="IPR029044">
    <property type="entry name" value="Nucleotide-diphossugar_trans"/>
</dbReference>
<protein>
    <submittedName>
        <fullName evidence="4">Glycosyltransferase family 2 protein</fullName>
        <ecNumber evidence="4">2.4.-.-</ecNumber>
    </submittedName>
</protein>
<accession>A0ABW3FXH1</accession>
<dbReference type="PANTHER" id="PTHR48090:SF8">
    <property type="entry name" value="GLYCOSYLTRANSFERASE CSBB-RELATED"/>
    <property type="match status" value="1"/>
</dbReference>
<dbReference type="EMBL" id="JBHTIW010000022">
    <property type="protein sequence ID" value="MFD0922579.1"/>
    <property type="molecule type" value="Genomic_DNA"/>
</dbReference>
<evidence type="ECO:0000256" key="1">
    <source>
        <dbReference type="ARBA" id="ARBA00006739"/>
    </source>
</evidence>
<feature type="transmembrane region" description="Helical" evidence="2">
    <location>
        <begin position="259"/>
        <end position="286"/>
    </location>
</feature>
<comment type="similarity">
    <text evidence="1">Belongs to the glycosyltransferase 2 family.</text>
</comment>
<keyword evidence="2" id="KW-0812">Transmembrane</keyword>
<keyword evidence="2" id="KW-1133">Transmembrane helix</keyword>
<proteinExistence type="inferred from homology"/>
<evidence type="ECO:0000313" key="5">
    <source>
        <dbReference type="Proteomes" id="UP001597018"/>
    </source>
</evidence>
<keyword evidence="4" id="KW-0328">Glycosyltransferase</keyword>
<dbReference type="GO" id="GO:0016757">
    <property type="term" value="F:glycosyltransferase activity"/>
    <property type="evidence" value="ECO:0007669"/>
    <property type="project" value="UniProtKB-KW"/>
</dbReference>
<dbReference type="EC" id="2.4.-.-" evidence="4"/>
<feature type="domain" description="Glycosyltransferase 2-like" evidence="3">
    <location>
        <begin position="5"/>
        <end position="166"/>
    </location>
</feature>
<dbReference type="InterPro" id="IPR001173">
    <property type="entry name" value="Glyco_trans_2-like"/>
</dbReference>
<dbReference type="Pfam" id="PF00535">
    <property type="entry name" value="Glycos_transf_2"/>
    <property type="match status" value="1"/>
</dbReference>
<evidence type="ECO:0000259" key="3">
    <source>
        <dbReference type="Pfam" id="PF00535"/>
    </source>
</evidence>
<dbReference type="RefSeq" id="WP_263252282.1">
    <property type="nucleotide sequence ID" value="NZ_BAABLT010000054.1"/>
</dbReference>
<comment type="caution">
    <text evidence="4">The sequence shown here is derived from an EMBL/GenBank/DDBJ whole genome shotgun (WGS) entry which is preliminary data.</text>
</comment>
<dbReference type="InterPro" id="IPR050256">
    <property type="entry name" value="Glycosyltransferase_2"/>
</dbReference>